<keyword evidence="1" id="KW-1133">Transmembrane helix</keyword>
<feature type="transmembrane region" description="Helical" evidence="1">
    <location>
        <begin position="120"/>
        <end position="138"/>
    </location>
</feature>
<dbReference type="Pfam" id="PF05437">
    <property type="entry name" value="AzlD"/>
    <property type="match status" value="1"/>
</dbReference>
<organism evidence="2 3">
    <name type="scientific">Natronorubrum sediminis</name>
    <dbReference type="NCBI Taxonomy" id="640943"/>
    <lineage>
        <taxon>Archaea</taxon>
        <taxon>Methanobacteriati</taxon>
        <taxon>Methanobacteriota</taxon>
        <taxon>Stenosarchaea group</taxon>
        <taxon>Halobacteria</taxon>
        <taxon>Halobacteriales</taxon>
        <taxon>Natrialbaceae</taxon>
        <taxon>Natronorubrum</taxon>
    </lineage>
</organism>
<feature type="transmembrane region" description="Helical" evidence="1">
    <location>
        <begin position="80"/>
        <end position="100"/>
    </location>
</feature>
<dbReference type="EMBL" id="FNWL01000001">
    <property type="protein sequence ID" value="SEH12768.1"/>
    <property type="molecule type" value="Genomic_DNA"/>
</dbReference>
<feature type="transmembrane region" description="Helical" evidence="1">
    <location>
        <begin position="45"/>
        <end position="68"/>
    </location>
</feature>
<dbReference type="AlphaFoldDB" id="A0A1H6FRI5"/>
<reference evidence="3" key="1">
    <citation type="submission" date="2016-10" db="EMBL/GenBank/DDBJ databases">
        <authorList>
            <person name="Varghese N."/>
            <person name="Submissions S."/>
        </authorList>
    </citation>
    <scope>NUCLEOTIDE SEQUENCE [LARGE SCALE GENOMIC DNA]</scope>
    <source>
        <strain evidence="3">CGMCC 1.8981</strain>
    </source>
</reference>
<sequence>MIAETSSSVRTGSPTEAVSSAQTVSIAGSTPLESVVPSALSLDPLVVGVILAMTIVTVIAKVGGIWFIRKIEVSERLEAGLTVLPGAVVIAVLGPELAAGGPAEWGAAGVVLVVMWKTESILLALCAGVLGVVAFRAVL</sequence>
<dbReference type="Proteomes" id="UP000199112">
    <property type="component" value="Unassembled WGS sequence"/>
</dbReference>
<keyword evidence="1" id="KW-0812">Transmembrane</keyword>
<dbReference type="InterPro" id="IPR008407">
    <property type="entry name" value="Brnchd-chn_aa_trnsp_AzlD"/>
</dbReference>
<dbReference type="OrthoDB" id="204801at2157"/>
<evidence type="ECO:0000256" key="1">
    <source>
        <dbReference type="SAM" id="Phobius"/>
    </source>
</evidence>
<keyword evidence="3" id="KW-1185">Reference proteome</keyword>
<evidence type="ECO:0000313" key="3">
    <source>
        <dbReference type="Proteomes" id="UP000199112"/>
    </source>
</evidence>
<name>A0A1H6FRI5_9EURY</name>
<protein>
    <submittedName>
        <fullName evidence="2">Uncharacterized membrane protein</fullName>
    </submittedName>
</protein>
<keyword evidence="1" id="KW-0472">Membrane</keyword>
<gene>
    <name evidence="2" type="ORF">SAMN04487967_0955</name>
</gene>
<proteinExistence type="predicted"/>
<accession>A0A1H6FRI5</accession>
<evidence type="ECO:0000313" key="2">
    <source>
        <dbReference type="EMBL" id="SEH12768.1"/>
    </source>
</evidence>